<evidence type="ECO:0000256" key="4">
    <source>
        <dbReference type="ARBA" id="ARBA00037918"/>
    </source>
</evidence>
<keyword evidence="10" id="KW-1185">Reference proteome</keyword>
<evidence type="ECO:0000313" key="10">
    <source>
        <dbReference type="Proteomes" id="UP001272515"/>
    </source>
</evidence>
<evidence type="ECO:0000256" key="7">
    <source>
        <dbReference type="ARBA" id="ARBA00049006"/>
    </source>
</evidence>
<dbReference type="PANTHER" id="PTHR43616">
    <property type="entry name" value="GLYCEROL DEHYDROGENASE"/>
    <property type="match status" value="1"/>
</dbReference>
<evidence type="ECO:0000256" key="6">
    <source>
        <dbReference type="ARBA" id="ARBA00040132"/>
    </source>
</evidence>
<keyword evidence="3" id="KW-0520">NAD</keyword>
<comment type="catalytic activity">
    <reaction evidence="7">
        <text>glycerol + NAD(+) = dihydroxyacetone + NADH + H(+)</text>
        <dbReference type="Rhea" id="RHEA:13769"/>
        <dbReference type="ChEBI" id="CHEBI:15378"/>
        <dbReference type="ChEBI" id="CHEBI:16016"/>
        <dbReference type="ChEBI" id="CHEBI:17754"/>
        <dbReference type="ChEBI" id="CHEBI:57540"/>
        <dbReference type="ChEBI" id="CHEBI:57945"/>
        <dbReference type="EC" id="1.1.1.6"/>
    </reaction>
</comment>
<feature type="domain" description="Alcohol dehydrogenase iron-type/glycerol dehydrogenase GldA" evidence="8">
    <location>
        <begin position="14"/>
        <end position="137"/>
    </location>
</feature>
<accession>A0ABU3Z6N7</accession>
<dbReference type="CDD" id="cd08171">
    <property type="entry name" value="GlyDH-like"/>
    <property type="match status" value="1"/>
</dbReference>
<dbReference type="Gene3D" id="1.20.1090.10">
    <property type="entry name" value="Dehydroquinate synthase-like - alpha domain"/>
    <property type="match status" value="1"/>
</dbReference>
<organism evidence="9 10">
    <name type="scientific">Veillonella absiana</name>
    <dbReference type="NCBI Taxonomy" id="3079305"/>
    <lineage>
        <taxon>Bacteria</taxon>
        <taxon>Bacillati</taxon>
        <taxon>Bacillota</taxon>
        <taxon>Negativicutes</taxon>
        <taxon>Veillonellales</taxon>
        <taxon>Veillonellaceae</taxon>
        <taxon>Veillonella</taxon>
    </lineage>
</organism>
<protein>
    <recommendedName>
        <fullName evidence="6">Glycerol dehydrogenase</fullName>
        <ecNumber evidence="5">1.1.1.6</ecNumber>
    </recommendedName>
</protein>
<evidence type="ECO:0000256" key="5">
    <source>
        <dbReference type="ARBA" id="ARBA00039147"/>
    </source>
</evidence>
<dbReference type="InterPro" id="IPR001670">
    <property type="entry name" value="ADH_Fe/GldA"/>
</dbReference>
<dbReference type="PIRSF" id="PIRSF000112">
    <property type="entry name" value="Glycerol_dehydrogenase"/>
    <property type="match status" value="1"/>
</dbReference>
<dbReference type="Proteomes" id="UP001272515">
    <property type="component" value="Unassembled WGS sequence"/>
</dbReference>
<evidence type="ECO:0000313" key="9">
    <source>
        <dbReference type="EMBL" id="MDV5087575.1"/>
    </source>
</evidence>
<gene>
    <name evidence="9" type="ORF">RVY80_01735</name>
</gene>
<keyword evidence="1" id="KW-0479">Metal-binding</keyword>
<dbReference type="SUPFAM" id="SSF56796">
    <property type="entry name" value="Dehydroquinate synthase-like"/>
    <property type="match status" value="1"/>
</dbReference>
<evidence type="ECO:0000256" key="3">
    <source>
        <dbReference type="ARBA" id="ARBA00023027"/>
    </source>
</evidence>
<sequence>MRETHRLPSYSFGGHEVYDKVPEFTAPYGNKVAIIGGVTALSVAMPILRPVLDKEGIEILAEIPGGGECSYERAREIASMDEVKQADFMFAVGGGKVMDLVKVVAIELEDKPFFTFPTIAATCAASSEAAAVYTPDHVFFGMAFVKHPPLHNFINAQILVEAPERYLWAGMGDTIAKRYETEFSSRNREKTYNSQLGLMVAPMCAEPILKYAVQAIADNKAKKRSLAFDEMVMSVVFTTAIVSGSLREDYNSNVAHATCYGCATNPETEHKHLHGELVSYGVLVLLLVDQQMDEFNRWYPVYKEIGWPRKLEHLHLTKDYIPNIIDKALSVNDVVVSPYEITRDMMEQAMLKLESM</sequence>
<name>A0ABU3Z6N7_9FIRM</name>
<evidence type="ECO:0000259" key="8">
    <source>
        <dbReference type="Pfam" id="PF00465"/>
    </source>
</evidence>
<comment type="pathway">
    <text evidence="4">Polyol metabolism; glycerol fermentation; glycerone phosphate from glycerol (oxidative route): step 1/2.</text>
</comment>
<dbReference type="RefSeq" id="WP_295187330.1">
    <property type="nucleotide sequence ID" value="NZ_JAWJZA010000011.1"/>
</dbReference>
<dbReference type="InterPro" id="IPR016205">
    <property type="entry name" value="Glycerol_DH"/>
</dbReference>
<evidence type="ECO:0000256" key="2">
    <source>
        <dbReference type="ARBA" id="ARBA00023002"/>
    </source>
</evidence>
<evidence type="ECO:0000256" key="1">
    <source>
        <dbReference type="ARBA" id="ARBA00022723"/>
    </source>
</evidence>
<keyword evidence="2" id="KW-0560">Oxidoreductase</keyword>
<comment type="caution">
    <text evidence="9">The sequence shown here is derived from an EMBL/GenBank/DDBJ whole genome shotgun (WGS) entry which is preliminary data.</text>
</comment>
<dbReference type="Pfam" id="PF00465">
    <property type="entry name" value="Fe-ADH"/>
    <property type="match status" value="1"/>
</dbReference>
<dbReference type="PANTHER" id="PTHR43616:SF5">
    <property type="entry name" value="GLYCEROL DEHYDROGENASE 1"/>
    <property type="match status" value="1"/>
</dbReference>
<proteinExistence type="predicted"/>
<dbReference type="EMBL" id="JAWJZB010000002">
    <property type="protein sequence ID" value="MDV5087575.1"/>
    <property type="molecule type" value="Genomic_DNA"/>
</dbReference>
<dbReference type="Gene3D" id="3.40.50.1970">
    <property type="match status" value="1"/>
</dbReference>
<reference evidence="9 10" key="1">
    <citation type="submission" date="2023-10" db="EMBL/GenBank/DDBJ databases">
        <title>Veillonella sp. nov., isolated from a pig farm feces dump.</title>
        <authorList>
            <person name="Chang Y.-H."/>
        </authorList>
    </citation>
    <scope>NUCLEOTIDE SEQUENCE [LARGE SCALE GENOMIC DNA]</scope>
    <source>
        <strain evidence="9 10">YH-vei2233</strain>
    </source>
</reference>
<dbReference type="EC" id="1.1.1.6" evidence="5"/>